<keyword evidence="1" id="KW-0732">Signal</keyword>
<sequence>MKMKRITQLVLLAVAGWFPLSSFAVDDARCATVTQSDPGWTDIAATNAISGVVLNALGYQQKVQNLSVALAFQGLKTGQVDVFLGNWMPAQAPVISKFTADGSISVLGANLPAARFTLAVPDYVAAAGVKDFADLQKYANQFDHKIYGIAPGAPANQSLKKMIDAHDFALQNWSLVESSESGMLAQVTRAVERKQWIVFLGWEPHAMNTRFKLAYLSGGDNYFGANYGRATVNTVTRKDFAATCPNLNRFYSQLTFDVALENAVIARVLEQQQTAQDAARDELKKRPELLDSWLEGVTTRTGEPAKPAVINALGL</sequence>
<evidence type="ECO:0000259" key="2">
    <source>
        <dbReference type="Pfam" id="PF04069"/>
    </source>
</evidence>
<dbReference type="Pfam" id="PF04069">
    <property type="entry name" value="OpuAC"/>
    <property type="match status" value="1"/>
</dbReference>
<dbReference type="GO" id="GO:0042597">
    <property type="term" value="C:periplasmic space"/>
    <property type="evidence" value="ECO:0007669"/>
    <property type="project" value="InterPro"/>
</dbReference>
<dbReference type="GO" id="GO:0015871">
    <property type="term" value="P:choline transport"/>
    <property type="evidence" value="ECO:0007669"/>
    <property type="project" value="InterPro"/>
</dbReference>
<feature type="domain" description="ABC-type glycine betaine transport system substrate-binding" evidence="2">
    <location>
        <begin position="32"/>
        <end position="282"/>
    </location>
</feature>
<dbReference type="NCBIfam" id="TIGR03414">
    <property type="entry name" value="ABC_choline_bnd"/>
    <property type="match status" value="1"/>
</dbReference>
<dbReference type="GO" id="GO:0033265">
    <property type="term" value="F:choline binding"/>
    <property type="evidence" value="ECO:0007669"/>
    <property type="project" value="InterPro"/>
</dbReference>
<evidence type="ECO:0000313" key="5">
    <source>
        <dbReference type="Proteomes" id="UP000245055"/>
    </source>
</evidence>
<dbReference type="GO" id="GO:0043190">
    <property type="term" value="C:ATP-binding cassette (ABC) transporter complex"/>
    <property type="evidence" value="ECO:0007669"/>
    <property type="project" value="InterPro"/>
</dbReference>
<feature type="chain" id="PRO_5044475785" evidence="1">
    <location>
        <begin position="25"/>
        <end position="315"/>
    </location>
</feature>
<keyword evidence="6" id="KW-1185">Reference proteome</keyword>
<reference evidence="3 5" key="1">
    <citation type="submission" date="2018-05" db="EMBL/GenBank/DDBJ databases">
        <title>Genomic diversity of pathogens causing Blackleg of Potato in Pakistan.</title>
        <authorList>
            <person name="Sarfraz S."/>
            <person name="Riaz K."/>
            <person name="Oulghazi S."/>
            <person name="Cigna J."/>
            <person name="Sahi S.T."/>
            <person name="Khan S.H."/>
            <person name="Hameed A."/>
            <person name="Faure D."/>
        </authorList>
    </citation>
    <scope>NUCLEOTIDE SEQUENCE [LARGE SCALE GENOMIC DNA]</scope>
    <source>
        <strain evidence="3 5">SS70</strain>
    </source>
</reference>
<comment type="caution">
    <text evidence="3">The sequence shown here is derived from an EMBL/GenBank/DDBJ whole genome shotgun (WGS) entry which is preliminary data.</text>
</comment>
<gene>
    <name evidence="4" type="primary">choX</name>
    <name evidence="4" type="ORF">D5077_14170</name>
    <name evidence="3" type="ORF">DF213_19745</name>
</gene>
<dbReference type="AlphaFoldDB" id="A0AAP6VEC2"/>
<dbReference type="Proteomes" id="UP000266633">
    <property type="component" value="Unassembled WGS sequence"/>
</dbReference>
<feature type="signal peptide" evidence="1">
    <location>
        <begin position="1"/>
        <end position="24"/>
    </location>
</feature>
<accession>A0AAP6VEC2</accession>
<evidence type="ECO:0000256" key="1">
    <source>
        <dbReference type="SAM" id="SignalP"/>
    </source>
</evidence>
<dbReference type="CDD" id="cd13640">
    <property type="entry name" value="PBP2_ChoX"/>
    <property type="match status" value="1"/>
</dbReference>
<evidence type="ECO:0000313" key="4">
    <source>
        <dbReference type="EMBL" id="RJL70283.1"/>
    </source>
</evidence>
<protein>
    <submittedName>
        <fullName evidence="3">Choline ABC transporter substrate-binding protein</fullName>
    </submittedName>
</protein>
<evidence type="ECO:0000313" key="3">
    <source>
        <dbReference type="EMBL" id="PWD69642.1"/>
    </source>
</evidence>
<organism evidence="3 5">
    <name type="scientific">Dickeya dianthicola</name>
    <dbReference type="NCBI Taxonomy" id="204039"/>
    <lineage>
        <taxon>Bacteria</taxon>
        <taxon>Pseudomonadati</taxon>
        <taxon>Pseudomonadota</taxon>
        <taxon>Gammaproteobacteria</taxon>
        <taxon>Enterobacterales</taxon>
        <taxon>Pectobacteriaceae</taxon>
        <taxon>Dickeya</taxon>
    </lineage>
</organism>
<dbReference type="EMBL" id="QZDO01000048">
    <property type="protein sequence ID" value="RJL70283.1"/>
    <property type="molecule type" value="Genomic_DNA"/>
</dbReference>
<name>A0AAP6VEC2_9GAMM</name>
<dbReference type="SUPFAM" id="SSF53850">
    <property type="entry name" value="Periplasmic binding protein-like II"/>
    <property type="match status" value="1"/>
</dbReference>
<dbReference type="RefSeq" id="WP_024107467.1">
    <property type="nucleotide sequence ID" value="NZ_CP031560.1"/>
</dbReference>
<dbReference type="InterPro" id="IPR017783">
    <property type="entry name" value="ABC_choline_sub-bd"/>
</dbReference>
<dbReference type="EMBL" id="QESZ01000034">
    <property type="protein sequence ID" value="PWD69642.1"/>
    <property type="molecule type" value="Genomic_DNA"/>
</dbReference>
<dbReference type="GO" id="GO:0022857">
    <property type="term" value="F:transmembrane transporter activity"/>
    <property type="evidence" value="ECO:0007669"/>
    <property type="project" value="InterPro"/>
</dbReference>
<proteinExistence type="predicted"/>
<reference evidence="4 6" key="2">
    <citation type="submission" date="2018-09" db="EMBL/GenBank/DDBJ databases">
        <title>Phylogenetic diversity of Pectobacterium and Dickeya strains causing blackleg disease of potato in Morocco.</title>
        <authorList>
            <person name="Oulghazi S."/>
            <person name="Moumni M."/>
            <person name="Faure D."/>
        </authorList>
    </citation>
    <scope>NUCLEOTIDE SEQUENCE [LARGE SCALE GENOMIC DNA]</scope>
    <source>
        <strain evidence="4 6">S4.16.03.LID</strain>
    </source>
</reference>
<evidence type="ECO:0000313" key="6">
    <source>
        <dbReference type="Proteomes" id="UP000266633"/>
    </source>
</evidence>
<dbReference type="Gene3D" id="3.40.190.100">
    <property type="entry name" value="Glycine betaine-binding periplasmic protein, domain 2"/>
    <property type="match status" value="1"/>
</dbReference>
<dbReference type="Proteomes" id="UP000245055">
    <property type="component" value="Unassembled WGS sequence"/>
</dbReference>
<dbReference type="GeneID" id="49323818"/>
<dbReference type="InterPro" id="IPR007210">
    <property type="entry name" value="ABC_Gly_betaine_transp_sub-bd"/>
</dbReference>
<dbReference type="Gene3D" id="3.40.190.10">
    <property type="entry name" value="Periplasmic binding protein-like II"/>
    <property type="match status" value="1"/>
</dbReference>